<sequence>MSYALLSVSNKEGIIDFAKSLVELGYDIISTGGTFKALQEAGIKVTPVSDVTQFEEIMNGRVKTLHPKIHGGILADRHNDEHVQAMDKHHITPIDIVAVNLYPFEETVAKEGVTEMDAIENIDIGGPTMLRSAAKNFKHVLTIVDPSDYDEAIERLKSGDDMDAYRKEKMIKVFNHTYHYDQAIVEFFSGAKASLRYGENPHQQAHLVRTNATPNTILGAVQHHGKPLSYNNIKDADAALNLVKQFDRAAAVAVKHMNPCGVGVGDSIEEAYDRAYAADSMSIFGGIVALNRPVTKALAEKLHEIFLEVIIAPSFDDEAIEILSQKKNIRLLEVKMDVDEDATEFVSVSGGYLTQDVDQAFARREDMQVVTDKQPTKAQWEAALLGLKVVKSVKSNAILLSSPTHTVGIGAGQMNRVGALKIAIERATELNENIALASDGFFPMRDTVDLAAEHGIQCIIQPGGSIKDQQSIDACNEHGIAMITTGMRHFKH</sequence>
<keyword evidence="6 10" id="KW-0378">Hydrolase</keyword>
<evidence type="ECO:0000313" key="12">
    <source>
        <dbReference type="EMBL" id="RPF58266.1"/>
    </source>
</evidence>
<evidence type="ECO:0000256" key="4">
    <source>
        <dbReference type="ARBA" id="ARBA00022679"/>
    </source>
</evidence>
<keyword evidence="7 10" id="KW-0511">Multifunctional enzyme</keyword>
<evidence type="ECO:0000256" key="8">
    <source>
        <dbReference type="ARBA" id="ARBA00050488"/>
    </source>
</evidence>
<dbReference type="PANTHER" id="PTHR11692:SF0">
    <property type="entry name" value="BIFUNCTIONAL PURINE BIOSYNTHESIS PROTEIN ATIC"/>
    <property type="match status" value="1"/>
</dbReference>
<dbReference type="EC" id="2.1.2.3" evidence="10"/>
<dbReference type="InterPro" id="IPR002695">
    <property type="entry name" value="PurH-like"/>
</dbReference>
<dbReference type="PANTHER" id="PTHR11692">
    <property type="entry name" value="BIFUNCTIONAL PURINE BIOSYNTHESIS PROTEIN PURH"/>
    <property type="match status" value="1"/>
</dbReference>
<dbReference type="Pfam" id="PF01808">
    <property type="entry name" value="AICARFT_IMPCHas"/>
    <property type="match status" value="1"/>
</dbReference>
<evidence type="ECO:0000256" key="3">
    <source>
        <dbReference type="ARBA" id="ARBA00007667"/>
    </source>
</evidence>
<dbReference type="NCBIfam" id="NF002049">
    <property type="entry name" value="PRK00881.1"/>
    <property type="match status" value="1"/>
</dbReference>
<dbReference type="HAMAP" id="MF_00139">
    <property type="entry name" value="PurH"/>
    <property type="match status" value="1"/>
</dbReference>
<dbReference type="EC" id="3.5.4.10" evidence="10"/>
<evidence type="ECO:0000313" key="13">
    <source>
        <dbReference type="Proteomes" id="UP000277108"/>
    </source>
</evidence>
<dbReference type="InterPro" id="IPR011607">
    <property type="entry name" value="MGS-like_dom"/>
</dbReference>
<dbReference type="FunFam" id="3.40.140.20:FF:000002">
    <property type="entry name" value="Bifunctional purine biosynthesis protein PurH"/>
    <property type="match status" value="1"/>
</dbReference>
<dbReference type="RefSeq" id="WP_123807691.1">
    <property type="nucleotide sequence ID" value="NZ_RKRK01000002.1"/>
</dbReference>
<evidence type="ECO:0000256" key="10">
    <source>
        <dbReference type="HAMAP-Rule" id="MF_00139"/>
    </source>
</evidence>
<dbReference type="EMBL" id="RKRK01000002">
    <property type="protein sequence ID" value="RPF58266.1"/>
    <property type="molecule type" value="Genomic_DNA"/>
</dbReference>
<dbReference type="GO" id="GO:0006189">
    <property type="term" value="P:'de novo' IMP biosynthetic process"/>
    <property type="evidence" value="ECO:0007669"/>
    <property type="project" value="UniProtKB-UniRule"/>
</dbReference>
<dbReference type="GO" id="GO:0004643">
    <property type="term" value="F:phosphoribosylaminoimidazolecarboxamide formyltransferase activity"/>
    <property type="evidence" value="ECO:0007669"/>
    <property type="project" value="UniProtKB-UniRule"/>
</dbReference>
<comment type="catalytic activity">
    <reaction evidence="9 10">
        <text>IMP + H2O = 5-formamido-1-(5-phospho-D-ribosyl)imidazole-4-carboxamide</text>
        <dbReference type="Rhea" id="RHEA:18445"/>
        <dbReference type="ChEBI" id="CHEBI:15377"/>
        <dbReference type="ChEBI" id="CHEBI:58053"/>
        <dbReference type="ChEBI" id="CHEBI:58467"/>
        <dbReference type="EC" id="3.5.4.10"/>
    </reaction>
</comment>
<comment type="caution">
    <text evidence="12">The sequence shown here is derived from an EMBL/GenBank/DDBJ whole genome shotgun (WGS) entry which is preliminary data.</text>
</comment>
<evidence type="ECO:0000256" key="6">
    <source>
        <dbReference type="ARBA" id="ARBA00022801"/>
    </source>
</evidence>
<dbReference type="InterPro" id="IPR036914">
    <property type="entry name" value="MGS-like_dom_sf"/>
</dbReference>
<dbReference type="Gene3D" id="3.40.140.20">
    <property type="match status" value="2"/>
</dbReference>
<dbReference type="SUPFAM" id="SSF53927">
    <property type="entry name" value="Cytidine deaminase-like"/>
    <property type="match status" value="1"/>
</dbReference>
<dbReference type="PIRSF" id="PIRSF000414">
    <property type="entry name" value="AICARFT_IMPCHas"/>
    <property type="match status" value="1"/>
</dbReference>
<evidence type="ECO:0000256" key="2">
    <source>
        <dbReference type="ARBA" id="ARBA00004954"/>
    </source>
</evidence>
<dbReference type="OrthoDB" id="9802065at2"/>
<dbReference type="PROSITE" id="PS51855">
    <property type="entry name" value="MGS"/>
    <property type="match status" value="1"/>
</dbReference>
<dbReference type="CDD" id="cd01421">
    <property type="entry name" value="IMPCH"/>
    <property type="match status" value="1"/>
</dbReference>
<dbReference type="InterPro" id="IPR016193">
    <property type="entry name" value="Cytidine_deaminase-like"/>
</dbReference>
<organism evidence="12 13">
    <name type="scientific">Abyssicoccus albus</name>
    <dbReference type="NCBI Taxonomy" id="1817405"/>
    <lineage>
        <taxon>Bacteria</taxon>
        <taxon>Bacillati</taxon>
        <taxon>Bacillota</taxon>
        <taxon>Bacilli</taxon>
        <taxon>Bacillales</taxon>
        <taxon>Abyssicoccaceae</taxon>
    </lineage>
</organism>
<dbReference type="GO" id="GO:0005829">
    <property type="term" value="C:cytosol"/>
    <property type="evidence" value="ECO:0007669"/>
    <property type="project" value="TreeGrafter"/>
</dbReference>
<accession>A0A3N5BK62</accession>
<dbReference type="Gene3D" id="3.40.50.1380">
    <property type="entry name" value="Methylglyoxal synthase-like domain"/>
    <property type="match status" value="1"/>
</dbReference>
<evidence type="ECO:0000256" key="5">
    <source>
        <dbReference type="ARBA" id="ARBA00022755"/>
    </source>
</evidence>
<protein>
    <recommendedName>
        <fullName evidence="10">Bifunctional purine biosynthesis protein PurH</fullName>
    </recommendedName>
    <domain>
        <recommendedName>
            <fullName evidence="10">Phosphoribosylaminoimidazolecarboxamide formyltransferase</fullName>
            <ecNumber evidence="10">2.1.2.3</ecNumber>
        </recommendedName>
        <alternativeName>
            <fullName evidence="10">AICAR transformylase</fullName>
        </alternativeName>
    </domain>
    <domain>
        <recommendedName>
            <fullName evidence="10">IMP cyclohydrolase</fullName>
            <ecNumber evidence="10">3.5.4.10</ecNumber>
        </recommendedName>
        <alternativeName>
            <fullName evidence="10">ATIC</fullName>
        </alternativeName>
        <alternativeName>
            <fullName evidence="10">IMP synthase</fullName>
        </alternativeName>
        <alternativeName>
            <fullName evidence="10">Inosinicase</fullName>
        </alternativeName>
    </domain>
</protein>
<dbReference type="UniPathway" id="UPA00074">
    <property type="reaction ID" value="UER00133"/>
</dbReference>
<dbReference type="FunFam" id="3.40.50.1380:FF:000001">
    <property type="entry name" value="Bifunctional purine biosynthesis protein PurH"/>
    <property type="match status" value="1"/>
</dbReference>
<dbReference type="InterPro" id="IPR024051">
    <property type="entry name" value="AICAR_Tfase_dup_dom_sf"/>
</dbReference>
<comment type="pathway">
    <text evidence="1 10">Purine metabolism; IMP biosynthesis via de novo pathway; IMP from 5-formamido-1-(5-phospho-D-ribosyl)imidazole-4-carboxamide: step 1/1.</text>
</comment>
<proteinExistence type="inferred from homology"/>
<comment type="similarity">
    <text evidence="3 10">Belongs to the PurH family.</text>
</comment>
<evidence type="ECO:0000256" key="1">
    <source>
        <dbReference type="ARBA" id="ARBA00004844"/>
    </source>
</evidence>
<reference evidence="12 13" key="1">
    <citation type="submission" date="2018-11" db="EMBL/GenBank/DDBJ databases">
        <title>Genomic Encyclopedia of Type Strains, Phase IV (KMG-IV): sequencing the most valuable type-strain genomes for metagenomic binning, comparative biology and taxonomic classification.</title>
        <authorList>
            <person name="Goeker M."/>
        </authorList>
    </citation>
    <scope>NUCLEOTIDE SEQUENCE [LARGE SCALE GENOMIC DNA]</scope>
    <source>
        <strain evidence="12 13">DSM 29158</strain>
    </source>
</reference>
<dbReference type="NCBIfam" id="TIGR00355">
    <property type="entry name" value="purH"/>
    <property type="match status" value="1"/>
</dbReference>
<dbReference type="Proteomes" id="UP000277108">
    <property type="component" value="Unassembled WGS sequence"/>
</dbReference>
<dbReference type="SMART" id="SM00851">
    <property type="entry name" value="MGS"/>
    <property type="match status" value="1"/>
</dbReference>
<dbReference type="SMART" id="SM00798">
    <property type="entry name" value="AICARFT_IMPCHas"/>
    <property type="match status" value="1"/>
</dbReference>
<evidence type="ECO:0000256" key="7">
    <source>
        <dbReference type="ARBA" id="ARBA00023268"/>
    </source>
</evidence>
<dbReference type="FunFam" id="3.40.140.20:FF:000001">
    <property type="entry name" value="Bifunctional purine biosynthesis protein PurH"/>
    <property type="match status" value="1"/>
</dbReference>
<gene>
    <name evidence="10" type="primary">purH</name>
    <name evidence="12" type="ORF">EDD62_0910</name>
</gene>
<dbReference type="SUPFAM" id="SSF52335">
    <property type="entry name" value="Methylglyoxal synthase-like"/>
    <property type="match status" value="1"/>
</dbReference>
<comment type="pathway">
    <text evidence="2 10">Purine metabolism; IMP biosynthesis via de novo pathway; 5-formamido-1-(5-phospho-D-ribosyl)imidazole-4-carboxamide from 5-amino-1-(5-phospho-D-ribosyl)imidazole-4-carboxamide (10-formyl THF route): step 1/1.</text>
</comment>
<dbReference type="AlphaFoldDB" id="A0A3N5BK62"/>
<name>A0A3N5BK62_9BACL</name>
<comment type="domain">
    <text evidence="10">The IMP cyclohydrolase activity resides in the N-terminal region.</text>
</comment>
<keyword evidence="5 10" id="KW-0658">Purine biosynthesis</keyword>
<feature type="domain" description="MGS-like" evidence="11">
    <location>
        <begin position="1"/>
        <end position="144"/>
    </location>
</feature>
<evidence type="ECO:0000256" key="9">
    <source>
        <dbReference type="ARBA" id="ARBA00050687"/>
    </source>
</evidence>
<keyword evidence="4 10" id="KW-0808">Transferase</keyword>
<dbReference type="GO" id="GO:0003937">
    <property type="term" value="F:IMP cyclohydrolase activity"/>
    <property type="evidence" value="ECO:0007669"/>
    <property type="project" value="UniProtKB-UniRule"/>
</dbReference>
<comment type="catalytic activity">
    <reaction evidence="8 10">
        <text>(6R)-10-formyltetrahydrofolate + 5-amino-1-(5-phospho-beta-D-ribosyl)imidazole-4-carboxamide = 5-formamido-1-(5-phospho-D-ribosyl)imidazole-4-carboxamide + (6S)-5,6,7,8-tetrahydrofolate</text>
        <dbReference type="Rhea" id="RHEA:22192"/>
        <dbReference type="ChEBI" id="CHEBI:57453"/>
        <dbReference type="ChEBI" id="CHEBI:58467"/>
        <dbReference type="ChEBI" id="CHEBI:58475"/>
        <dbReference type="ChEBI" id="CHEBI:195366"/>
        <dbReference type="EC" id="2.1.2.3"/>
    </reaction>
</comment>
<dbReference type="Pfam" id="PF02142">
    <property type="entry name" value="MGS"/>
    <property type="match status" value="1"/>
</dbReference>
<evidence type="ECO:0000259" key="11">
    <source>
        <dbReference type="PROSITE" id="PS51855"/>
    </source>
</evidence>
<keyword evidence="13" id="KW-1185">Reference proteome</keyword>